<dbReference type="Pfam" id="PF08395">
    <property type="entry name" value="7tm_7"/>
    <property type="match status" value="1"/>
</dbReference>
<keyword evidence="8" id="KW-1185">Reference proteome</keyword>
<dbReference type="AlphaFoldDB" id="A0A8S9WPQ8"/>
<evidence type="ECO:0000313" key="7">
    <source>
        <dbReference type="EMBL" id="KAF6198121.1"/>
    </source>
</evidence>
<dbReference type="EMBL" id="WIXP02000016">
    <property type="protein sequence ID" value="KAF6198121.1"/>
    <property type="molecule type" value="Genomic_DNA"/>
</dbReference>
<evidence type="ECO:0000256" key="3">
    <source>
        <dbReference type="ARBA" id="ARBA00022692"/>
    </source>
</evidence>
<feature type="transmembrane region" description="Helical" evidence="6">
    <location>
        <begin position="195"/>
        <end position="218"/>
    </location>
</feature>
<proteinExistence type="inferred from homology"/>
<protein>
    <recommendedName>
        <fullName evidence="6">Gustatory receptor</fullName>
    </recommendedName>
</protein>
<dbReference type="GO" id="GO:0050909">
    <property type="term" value="P:sensory perception of taste"/>
    <property type="evidence" value="ECO:0007669"/>
    <property type="project" value="InterPro"/>
</dbReference>
<keyword evidence="6" id="KW-0675">Receptor</keyword>
<name>A0A8S9WPQ8_APOLU</name>
<keyword evidence="3 6" id="KW-0812">Transmembrane</keyword>
<comment type="subcellular location">
    <subcellularLocation>
        <location evidence="1 6">Cell membrane</location>
        <topology evidence="1 6">Multi-pass membrane protein</topology>
    </subcellularLocation>
</comment>
<dbReference type="GO" id="GO:0007165">
    <property type="term" value="P:signal transduction"/>
    <property type="evidence" value="ECO:0007669"/>
    <property type="project" value="UniProtKB-KW"/>
</dbReference>
<keyword evidence="2 6" id="KW-1003">Cell membrane</keyword>
<comment type="function">
    <text evidence="6">Gustatory receptor which mediates acceptance or avoidance behavior, depending on its substrates.</text>
</comment>
<evidence type="ECO:0000256" key="5">
    <source>
        <dbReference type="ARBA" id="ARBA00023136"/>
    </source>
</evidence>
<evidence type="ECO:0000256" key="1">
    <source>
        <dbReference type="ARBA" id="ARBA00004651"/>
    </source>
</evidence>
<reference evidence="7" key="1">
    <citation type="journal article" date="2021" name="Mol. Ecol. Resour.">
        <title>Apolygus lucorum genome provides insights into omnivorousness and mesophyll feeding.</title>
        <authorList>
            <person name="Liu Y."/>
            <person name="Liu H."/>
            <person name="Wang H."/>
            <person name="Huang T."/>
            <person name="Liu B."/>
            <person name="Yang B."/>
            <person name="Yin L."/>
            <person name="Li B."/>
            <person name="Zhang Y."/>
            <person name="Zhang S."/>
            <person name="Jiang F."/>
            <person name="Zhang X."/>
            <person name="Ren Y."/>
            <person name="Wang B."/>
            <person name="Wang S."/>
            <person name="Lu Y."/>
            <person name="Wu K."/>
            <person name="Fan W."/>
            <person name="Wang G."/>
        </authorList>
    </citation>
    <scope>NUCLEOTIDE SEQUENCE</scope>
    <source>
        <strain evidence="7">12Hb</strain>
    </source>
</reference>
<sequence>MHRMLRTFFSALGVLPLASSNKLQLFLTIYSWTMTLFLISLANYYESQFVVRWITLGGNVVTGCISPVIDFFVYVPLVCHLRQCCRHREQCREFVGIAKSDGTFIATTSSVTIIITSALTYYAMTHLAAANEMSKFQLYKASIYVFLMYNCTIITLLFCAVLNALSSRINNLKNCLTVAATPSLLRFLDVRKDRVVTLMFSAVSLHSGFLLITTLDMFCRSVHYSYILLWAYLGSKDAFPFVNYLPFAAALVVKIMILVHMAKTCFDAKKSVEEFSSKMFDVVLMRWDLQQNEHVQLMVLRQHSIKFAPGGFFELGKRFMISMVNAIAVYLTVLVQVSNLKS</sequence>
<feature type="transmembrane region" description="Helical" evidence="6">
    <location>
        <begin position="319"/>
        <end position="337"/>
    </location>
</feature>
<comment type="similarity">
    <text evidence="6">Belongs to the insect chemoreceptor superfamily. Gustatory receptor (GR) family.</text>
</comment>
<keyword evidence="6" id="KW-0807">Transducer</keyword>
<feature type="transmembrane region" description="Helical" evidence="6">
    <location>
        <begin position="60"/>
        <end position="81"/>
    </location>
</feature>
<keyword evidence="5 6" id="KW-0472">Membrane</keyword>
<organism evidence="7 8">
    <name type="scientific">Apolygus lucorum</name>
    <name type="common">Small green plant bug</name>
    <name type="synonym">Lygocoris lucorum</name>
    <dbReference type="NCBI Taxonomy" id="248454"/>
    <lineage>
        <taxon>Eukaryota</taxon>
        <taxon>Metazoa</taxon>
        <taxon>Ecdysozoa</taxon>
        <taxon>Arthropoda</taxon>
        <taxon>Hexapoda</taxon>
        <taxon>Insecta</taxon>
        <taxon>Pterygota</taxon>
        <taxon>Neoptera</taxon>
        <taxon>Paraneoptera</taxon>
        <taxon>Hemiptera</taxon>
        <taxon>Heteroptera</taxon>
        <taxon>Panheteroptera</taxon>
        <taxon>Cimicomorpha</taxon>
        <taxon>Miridae</taxon>
        <taxon>Mirini</taxon>
        <taxon>Apolygus</taxon>
    </lineage>
</organism>
<evidence type="ECO:0000256" key="2">
    <source>
        <dbReference type="ARBA" id="ARBA00022475"/>
    </source>
</evidence>
<feature type="transmembrane region" description="Helical" evidence="6">
    <location>
        <begin position="238"/>
        <end position="259"/>
    </location>
</feature>
<keyword evidence="4 6" id="KW-1133">Transmembrane helix</keyword>
<dbReference type="InterPro" id="IPR013604">
    <property type="entry name" value="7TM_chemorcpt"/>
</dbReference>
<feature type="transmembrane region" description="Helical" evidence="6">
    <location>
        <begin position="143"/>
        <end position="165"/>
    </location>
</feature>
<evidence type="ECO:0000256" key="4">
    <source>
        <dbReference type="ARBA" id="ARBA00022989"/>
    </source>
</evidence>
<accession>A0A8S9WPQ8</accession>
<comment type="caution">
    <text evidence="6">Lacks conserved residue(s) required for the propagation of feature annotation.</text>
</comment>
<gene>
    <name evidence="7" type="ORF">GE061_007868</name>
</gene>
<evidence type="ECO:0000313" key="8">
    <source>
        <dbReference type="Proteomes" id="UP000466442"/>
    </source>
</evidence>
<feature type="transmembrane region" description="Helical" evidence="6">
    <location>
        <begin position="102"/>
        <end position="123"/>
    </location>
</feature>
<comment type="caution">
    <text evidence="7">The sequence shown here is derived from an EMBL/GenBank/DDBJ whole genome shotgun (WGS) entry which is preliminary data.</text>
</comment>
<evidence type="ECO:0000256" key="6">
    <source>
        <dbReference type="RuleBase" id="RU363108"/>
    </source>
</evidence>
<dbReference type="GO" id="GO:0005886">
    <property type="term" value="C:plasma membrane"/>
    <property type="evidence" value="ECO:0007669"/>
    <property type="project" value="UniProtKB-SubCell"/>
</dbReference>
<dbReference type="Proteomes" id="UP000466442">
    <property type="component" value="Linkage Group LG16"/>
</dbReference>